<gene>
    <name evidence="2" type="ORF">AM101_148</name>
</gene>
<name>A0A4Y1NLD1_9CAUD</name>
<organism evidence="2 3">
    <name type="scientific">Acinetobacter phage AM101</name>
    <dbReference type="NCBI Taxonomy" id="2178927"/>
    <lineage>
        <taxon>Viruses</taxon>
        <taxon>Duplodnaviria</taxon>
        <taxon>Heunggongvirae</taxon>
        <taxon>Uroviricota</taxon>
        <taxon>Caudoviricetes</taxon>
        <taxon>Pantevenvirales</taxon>
        <taxon>Straboviridae</taxon>
        <taxon>Twarogvirinae</taxon>
        <taxon>Lazarusvirus</taxon>
        <taxon>Lazarusvirus am101</taxon>
    </lineage>
</organism>
<evidence type="ECO:0000313" key="2">
    <source>
        <dbReference type="EMBL" id="AWY10431.1"/>
    </source>
</evidence>
<evidence type="ECO:0000313" key="3">
    <source>
        <dbReference type="Proteomes" id="UP000316872"/>
    </source>
</evidence>
<evidence type="ECO:0000256" key="1">
    <source>
        <dbReference type="SAM" id="MobiDB-lite"/>
    </source>
</evidence>
<dbReference type="InterPro" id="IPR011335">
    <property type="entry name" value="Restrct_endonuc-II-like"/>
</dbReference>
<dbReference type="SUPFAM" id="SSF52980">
    <property type="entry name" value="Restriction endonuclease-like"/>
    <property type="match status" value="1"/>
</dbReference>
<keyword evidence="3" id="KW-1185">Reference proteome</keyword>
<sequence length="209" mass="24228">METCSFCGNDFKLVKQHSKFCKMNPNRLSRSGSNNPRYGKTGGNQYTKAASEGRVFKLSNESRKKISEANKRRIWTDAQRKKHSNSMLGAVKRNPDSYSASNVSGRVKTYTFDGMKFKGKWELKVAKCLKASNIKYTNVIAPIEYKWDGKTHLYFPDFYLEDYDLYIEVKGYERDRDRCKWNAVKNLIVFKAEEIASLDTTPIEELLIR</sequence>
<proteinExistence type="predicted"/>
<protein>
    <submittedName>
        <fullName evidence="2">Endodeoxyribonuclease I</fullName>
    </submittedName>
</protein>
<reference evidence="2" key="1">
    <citation type="submission" date="2018-04" db="EMBL/GenBank/DDBJ databases">
        <authorList>
            <person name="Shneider M.M."/>
            <person name="Popova A.V."/>
            <person name="Timoshina O.Y."/>
            <person name="Miroshnikov K.A."/>
            <person name="Shagin D.A."/>
            <person name="Mikhailova U.V."/>
        </authorList>
    </citation>
    <scope>NUCLEOTIDE SEQUENCE [LARGE SCALE GENOMIC DNA]</scope>
</reference>
<feature type="compositionally biased region" description="Polar residues" evidence="1">
    <location>
        <begin position="26"/>
        <end position="36"/>
    </location>
</feature>
<dbReference type="Proteomes" id="UP000316872">
    <property type="component" value="Segment"/>
</dbReference>
<feature type="region of interest" description="Disordered" evidence="1">
    <location>
        <begin position="25"/>
        <end position="45"/>
    </location>
</feature>
<accession>A0A4Y1NLD1</accession>
<dbReference type="Gene3D" id="3.40.91.30">
    <property type="match status" value="1"/>
</dbReference>
<dbReference type="EMBL" id="MH165274">
    <property type="protein sequence ID" value="AWY10431.1"/>
    <property type="molecule type" value="Genomic_DNA"/>
</dbReference>